<dbReference type="PROSITE" id="PS51257">
    <property type="entry name" value="PROKAR_LIPOPROTEIN"/>
    <property type="match status" value="1"/>
</dbReference>
<name>A0A1I4Q1U9_9EURY</name>
<feature type="transmembrane region" description="Helical" evidence="1">
    <location>
        <begin position="167"/>
        <end position="184"/>
    </location>
</feature>
<protein>
    <submittedName>
        <fullName evidence="2">Uncharacterized protein</fullName>
    </submittedName>
</protein>
<sequence length="317" mass="34578">MDLRYSSIVIIFIVVVSVMGSGCSSSSQEEAVSDMVMTFLNAINDGDFNTAFNLYQGKDFLAVASVEMIFSNKGIDPGSIKQIEITALNVSGNLAVVTADCSVSSVDMMGNEREGTSSIPVYFRLQDSDLGWIITRVAFNEPLTLEGADLVDIEVASTPIDVIANNAPIIFVLAIAMLGSGLYLDKKDKAKKKENSRTVDTSGATPIQKESIAQYVRFVPAQDITVGKLTSVDVWVKNFTQQPYENFSMKAKFGTALDAEKVNLFFDTVAPGETVKRTWVVKPKVAGWASIEEPTVVFDYMGTKYIGVLDPVWLQVQ</sequence>
<dbReference type="OrthoDB" id="141863at2157"/>
<keyword evidence="1" id="KW-1133">Transmembrane helix</keyword>
<evidence type="ECO:0000256" key="1">
    <source>
        <dbReference type="SAM" id="Phobius"/>
    </source>
</evidence>
<accession>A0A1I4Q1U9</accession>
<reference evidence="3" key="1">
    <citation type="submission" date="2016-10" db="EMBL/GenBank/DDBJ databases">
        <authorList>
            <person name="Varghese N."/>
            <person name="Submissions S."/>
        </authorList>
    </citation>
    <scope>NUCLEOTIDE SEQUENCE [LARGE SCALE GENOMIC DNA]</scope>
    <source>
        <strain evidence="3">Mob M</strain>
    </source>
</reference>
<evidence type="ECO:0000313" key="3">
    <source>
        <dbReference type="Proteomes" id="UP000198535"/>
    </source>
</evidence>
<keyword evidence="1" id="KW-0472">Membrane</keyword>
<dbReference type="Proteomes" id="UP000198535">
    <property type="component" value="Unassembled WGS sequence"/>
</dbReference>
<proteinExistence type="predicted"/>
<gene>
    <name evidence="2" type="ORF">SAMN04488696_1046</name>
</gene>
<evidence type="ECO:0000313" key="2">
    <source>
        <dbReference type="EMBL" id="SFM34027.1"/>
    </source>
</evidence>
<dbReference type="AlphaFoldDB" id="A0A1I4Q1U9"/>
<dbReference type="EMBL" id="FOUJ01000001">
    <property type="protein sequence ID" value="SFM34027.1"/>
    <property type="molecule type" value="Genomic_DNA"/>
</dbReference>
<organism evidence="2 3">
    <name type="scientific">Methanolobus profundi</name>
    <dbReference type="NCBI Taxonomy" id="487685"/>
    <lineage>
        <taxon>Archaea</taxon>
        <taxon>Methanobacteriati</taxon>
        <taxon>Methanobacteriota</taxon>
        <taxon>Stenosarchaea group</taxon>
        <taxon>Methanomicrobia</taxon>
        <taxon>Methanosarcinales</taxon>
        <taxon>Methanosarcinaceae</taxon>
        <taxon>Methanolobus</taxon>
    </lineage>
</organism>
<keyword evidence="1" id="KW-0812">Transmembrane</keyword>
<dbReference type="RefSeq" id="WP_091933996.1">
    <property type="nucleotide sequence ID" value="NZ_FOUJ01000001.1"/>
</dbReference>
<dbReference type="STRING" id="487685.SAMN04488696_1046"/>
<keyword evidence="3" id="KW-1185">Reference proteome</keyword>